<feature type="transmembrane region" description="Helical" evidence="3">
    <location>
        <begin position="532"/>
        <end position="551"/>
    </location>
</feature>
<dbReference type="InterPro" id="IPR055496">
    <property type="entry name" value="DUF7068"/>
</dbReference>
<dbReference type="NCBIfam" id="TIGR03860">
    <property type="entry name" value="FMN_nitrolo"/>
    <property type="match status" value="1"/>
</dbReference>
<comment type="caution">
    <text evidence="5">The sequence shown here is derived from an EMBL/GenBank/DDBJ whole genome shotgun (WGS) entry which is preliminary data.</text>
</comment>
<evidence type="ECO:0000256" key="3">
    <source>
        <dbReference type="SAM" id="Phobius"/>
    </source>
</evidence>
<protein>
    <recommendedName>
        <fullName evidence="4">NACHT domain-containing protein</fullName>
    </recommendedName>
</protein>
<dbReference type="Pfam" id="PF00296">
    <property type="entry name" value="Bac_luciferase"/>
    <property type="match status" value="1"/>
</dbReference>
<feature type="domain" description="NACHT" evidence="4">
    <location>
        <begin position="815"/>
        <end position="916"/>
    </location>
</feature>
<feature type="compositionally biased region" description="Polar residues" evidence="2">
    <location>
        <begin position="768"/>
        <end position="778"/>
    </location>
</feature>
<dbReference type="Gene3D" id="1.25.10.10">
    <property type="entry name" value="Leucine-rich Repeat Variant"/>
    <property type="match status" value="1"/>
</dbReference>
<keyword evidence="3" id="KW-0812">Transmembrane</keyword>
<dbReference type="Gene3D" id="3.20.20.30">
    <property type="entry name" value="Luciferase-like domain"/>
    <property type="match status" value="1"/>
</dbReference>
<dbReference type="InterPro" id="IPR029058">
    <property type="entry name" value="AB_hydrolase_fold"/>
</dbReference>
<dbReference type="Gene3D" id="3.40.50.300">
    <property type="entry name" value="P-loop containing nucleotide triphosphate hydrolases"/>
    <property type="match status" value="1"/>
</dbReference>
<dbReference type="InterPro" id="IPR051260">
    <property type="entry name" value="Diverse_substr_monoxygenases"/>
</dbReference>
<dbReference type="InterPro" id="IPR007111">
    <property type="entry name" value="NACHT_NTPase"/>
</dbReference>
<comment type="similarity">
    <text evidence="1">Belongs to the NtaA/SnaA/DszA monooxygenase family.</text>
</comment>
<dbReference type="OrthoDB" id="4927316at2759"/>
<accession>A0A9P5H9E1</accession>
<evidence type="ECO:0000259" key="4">
    <source>
        <dbReference type="PROSITE" id="PS50837"/>
    </source>
</evidence>
<evidence type="ECO:0000313" key="6">
    <source>
        <dbReference type="Proteomes" id="UP000722485"/>
    </source>
</evidence>
<dbReference type="SUPFAM" id="SSF52540">
    <property type="entry name" value="P-loop containing nucleoside triphosphate hydrolases"/>
    <property type="match status" value="1"/>
</dbReference>
<dbReference type="InterPro" id="IPR011989">
    <property type="entry name" value="ARM-like"/>
</dbReference>
<keyword evidence="3" id="KW-0472">Membrane</keyword>
<dbReference type="InterPro" id="IPR016024">
    <property type="entry name" value="ARM-type_fold"/>
</dbReference>
<reference evidence="5" key="1">
    <citation type="submission" date="2020-03" db="EMBL/GenBank/DDBJ databases">
        <title>Draft Genome Sequence of Cylindrodendrum hubeiense.</title>
        <authorList>
            <person name="Buettner E."/>
            <person name="Kellner H."/>
        </authorList>
    </citation>
    <scope>NUCLEOTIDE SEQUENCE</scope>
    <source>
        <strain evidence="5">IHI 201604</strain>
    </source>
</reference>
<dbReference type="InterPro" id="IPR016215">
    <property type="entry name" value="NTA_MOA"/>
</dbReference>
<dbReference type="InterPro" id="IPR036661">
    <property type="entry name" value="Luciferase-like_sf"/>
</dbReference>
<dbReference type="SUPFAM" id="SSF51679">
    <property type="entry name" value="Bacterial luciferase-like"/>
    <property type="match status" value="1"/>
</dbReference>
<dbReference type="InterPro" id="IPR027417">
    <property type="entry name" value="P-loop_NTPase"/>
</dbReference>
<feature type="transmembrane region" description="Helical" evidence="3">
    <location>
        <begin position="362"/>
        <end position="383"/>
    </location>
</feature>
<dbReference type="InterPro" id="IPR011251">
    <property type="entry name" value="Luciferase-like_dom"/>
</dbReference>
<feature type="region of interest" description="Disordered" evidence="2">
    <location>
        <begin position="391"/>
        <end position="411"/>
    </location>
</feature>
<keyword evidence="6" id="KW-1185">Reference proteome</keyword>
<dbReference type="EMBL" id="JAANBB010000264">
    <property type="protein sequence ID" value="KAF7545220.1"/>
    <property type="molecule type" value="Genomic_DNA"/>
</dbReference>
<organism evidence="5 6">
    <name type="scientific">Cylindrodendrum hubeiense</name>
    <dbReference type="NCBI Taxonomy" id="595255"/>
    <lineage>
        <taxon>Eukaryota</taxon>
        <taxon>Fungi</taxon>
        <taxon>Dikarya</taxon>
        <taxon>Ascomycota</taxon>
        <taxon>Pezizomycotina</taxon>
        <taxon>Sordariomycetes</taxon>
        <taxon>Hypocreomycetidae</taxon>
        <taxon>Hypocreales</taxon>
        <taxon>Nectriaceae</taxon>
        <taxon>Cylindrodendrum</taxon>
    </lineage>
</organism>
<dbReference type="Pfam" id="PF23238">
    <property type="entry name" value="DUF7068"/>
    <property type="match status" value="1"/>
</dbReference>
<evidence type="ECO:0000256" key="1">
    <source>
        <dbReference type="ARBA" id="ARBA00033748"/>
    </source>
</evidence>
<dbReference type="SUPFAM" id="SSF48371">
    <property type="entry name" value="ARM repeat"/>
    <property type="match status" value="1"/>
</dbReference>
<evidence type="ECO:0000256" key="2">
    <source>
        <dbReference type="SAM" id="MobiDB-lite"/>
    </source>
</evidence>
<dbReference type="PANTHER" id="PTHR30011">
    <property type="entry name" value="ALKANESULFONATE MONOOXYGENASE-RELATED"/>
    <property type="match status" value="1"/>
</dbReference>
<keyword evidence="3" id="KW-1133">Transmembrane helix</keyword>
<feature type="compositionally biased region" description="Polar residues" evidence="2">
    <location>
        <begin position="391"/>
        <end position="409"/>
    </location>
</feature>
<proteinExistence type="inferred from homology"/>
<dbReference type="PANTHER" id="PTHR30011:SF41">
    <property type="entry name" value="XENOBIOTIC COMPOUND MONOOXYGENASE, DSZA FAMILY (AFU_ORTHOLOGUE AFUA_3G15040)"/>
    <property type="match status" value="1"/>
</dbReference>
<feature type="region of interest" description="Disordered" evidence="2">
    <location>
        <begin position="758"/>
        <end position="781"/>
    </location>
</feature>
<dbReference type="SUPFAM" id="SSF53474">
    <property type="entry name" value="alpha/beta-Hydrolases"/>
    <property type="match status" value="1"/>
</dbReference>
<dbReference type="PROSITE" id="PS50837">
    <property type="entry name" value="NACHT"/>
    <property type="match status" value="1"/>
</dbReference>
<name>A0A9P5H9E1_9HYPO</name>
<dbReference type="GO" id="GO:0004497">
    <property type="term" value="F:monooxygenase activity"/>
    <property type="evidence" value="ECO:0007669"/>
    <property type="project" value="InterPro"/>
</dbReference>
<sequence>MADTQSSPPDKPVNGKKQIILNAFVMNTPGHLSPGLWRHPANKTDQYKKLSFWVELAQLLDKANFHAIFIADTLGPYDVYKGPGNVVPALSSGAQFPVNDPLYLVPAMAAATKSLIFGVTASLTYEKPYALARRLSTVDHLSEGRVAWNIVTSYLDSAARNHGLNEQIPHDERYAIAHEYLEVLYKLWEGSFRDGAVIADREGGTYIEADGVRKINHEGKYFQVPGPHFCEPSPQRTPFLFQAGVSEAGNGFGGKHGEAIFVGGQTPEIVRQTVNNIRKVASDEGRDPNHIKVIVGFNVIIAATDEEASAKREDYLKYADEEGALALFGGWTGIDLSSYADDDDFRYSDSPRIQSIAMRSVGVGQIIPAILLAGGTAGFYIWLRSRLPHTTSQRPREQSLPQETPTQVPTLPVEQKRGVYLCPVPIPNGDESETDVDIIAIHGLDTKSPDTWTWKTNPKDPSDPGVNWLSDPHMLLSKVGSARIFTCDWPADMFEPSNMTQKTNEEFARRLLDGIKRRPLPTNDRSREDRPIIFIASCLGGIILMKALVMADNEYLCIRKATRGILFLATPFGGTSFQDVAKWAEPGLKALASLRGQEVSKLLDSVKKSVDLDELVSSFTHFCQEHLYRDPIDPQLMAFYELGKTNLYHKAIPYLPIGAKPLVDKSSATLQIIRHPLPLDRSHRLMNKFYGPEDHDYKSVTGKIEDFLQKIRKNEADDWIRDDHYTPERLKIERLSGDPLPMDQCYINLAIVEQVGNDTARSDEESDAQSPQPRSSPFSLLARQKVETPDKAIQVELATIFNEREERDGRKIQPRRILIRGRAGVGKTTLCKKIVYEFCQGTWSEWTEKFDRVLWVPLRNLKNEPKEGYNLEGLLIQEYFSQKPNGRNLAHELWDTLNATKYCKTLFVLDGLDEVSGGLDKSSKMFDLLEFLLMLPNVITTSRPQISFPHWLKGKFDVELETIGFYSDQVEAYVEKAFTNPNTGKVDSEKIDKVQSFLQGHPLIQDLVRIPIQLDALCYTWDDSVSGSVPDTMTGIYEAIEQRLWKKDAMRLEKKHNGELVVDNQLGDSDVEGLIQHEMHFLESLAFAGLHNDVIEFTPRHREAVFKLLKDRNILLVKTLANVSFLRTSDPSSEDRNRNYHFLHLTFQEYFAARYFVRQWNAREPLESLRLNLDRKSVEKTQTLPIEFLQKKKYSAQYDVFWRFVAGLLDAERHERLRFFRMIEEKPLDLLGPTHQRLVMHCLSEVSTDMPLRKSLEDTLAQWLLFECTFQQTAHLASEMEFPEQALRDALLKWPENAKITILQALKRRPTISPSVYELAPSWLRDDASWQFKKQVCILLQSSRTDLTNNVITAVVQQLDNGDKGVRRAALGVLQKQSSLSDEILTTVIQQLDDEDEGVRWAVLRVLQKQSLSDEILIVVVQQLGDEDFYPWSNSSIAKPGSSQRPP</sequence>
<dbReference type="Proteomes" id="UP000722485">
    <property type="component" value="Unassembled WGS sequence"/>
</dbReference>
<dbReference type="GO" id="GO:0016705">
    <property type="term" value="F:oxidoreductase activity, acting on paired donors, with incorporation or reduction of molecular oxygen"/>
    <property type="evidence" value="ECO:0007669"/>
    <property type="project" value="InterPro"/>
</dbReference>
<gene>
    <name evidence="5" type="ORF">G7Z17_g9344</name>
</gene>
<evidence type="ECO:0000313" key="5">
    <source>
        <dbReference type="EMBL" id="KAF7545220.1"/>
    </source>
</evidence>
<dbReference type="Pfam" id="PF05729">
    <property type="entry name" value="NACHT"/>
    <property type="match status" value="1"/>
</dbReference>